<dbReference type="NCBIfam" id="NF006073">
    <property type="entry name" value="PRK08219.1"/>
    <property type="match status" value="1"/>
</dbReference>
<dbReference type="InterPro" id="IPR036291">
    <property type="entry name" value="NAD(P)-bd_dom_sf"/>
</dbReference>
<dbReference type="SMART" id="SM00822">
    <property type="entry name" value="PKS_KR"/>
    <property type="match status" value="1"/>
</dbReference>
<evidence type="ECO:0000256" key="3">
    <source>
        <dbReference type="RuleBase" id="RU000363"/>
    </source>
</evidence>
<dbReference type="RefSeq" id="WP_137769924.1">
    <property type="nucleotide sequence ID" value="NZ_BAAAIS010000002.1"/>
</dbReference>
<proteinExistence type="inferred from homology"/>
<dbReference type="EMBL" id="JBHUFL010000002">
    <property type="protein sequence ID" value="MFD1835190.1"/>
    <property type="molecule type" value="Genomic_DNA"/>
</dbReference>
<protein>
    <submittedName>
        <fullName evidence="5">SDR family oxidoreductase</fullName>
    </submittedName>
</protein>
<sequence>MNDSTALPRVLVTGANRGIGREIALALAPDHHLLLGGRDEAALTALAAGLPSAETFVADLADPAATAAAVGALDLPGGLDGLVHSAGVLVSGRVEDLSTADWTRSLTVNVTAVAELTRLLLPALREARGTVVTINSGSGYTAKGGGGAYAASKFALRALTDALRDEERAHGVRVSSVHPGRVATDMQRQLRDFEKGEYRESDYVDPATVAATVRLALDLPAEASIDELSVRPR</sequence>
<evidence type="ECO:0000259" key="4">
    <source>
        <dbReference type="SMART" id="SM00822"/>
    </source>
</evidence>
<evidence type="ECO:0000256" key="1">
    <source>
        <dbReference type="ARBA" id="ARBA00006484"/>
    </source>
</evidence>
<dbReference type="InterPro" id="IPR002347">
    <property type="entry name" value="SDR_fam"/>
</dbReference>
<comment type="similarity">
    <text evidence="1 3">Belongs to the short-chain dehydrogenases/reductases (SDR) family.</text>
</comment>
<evidence type="ECO:0000256" key="2">
    <source>
        <dbReference type="ARBA" id="ARBA00023002"/>
    </source>
</evidence>
<dbReference type="PRINTS" id="PR00080">
    <property type="entry name" value="SDRFAMILY"/>
</dbReference>
<dbReference type="InterPro" id="IPR020904">
    <property type="entry name" value="Sc_DH/Rdtase_CS"/>
</dbReference>
<organism evidence="5 6">
    <name type="scientific">Brachybacterium rhamnosum</name>
    <dbReference type="NCBI Taxonomy" id="173361"/>
    <lineage>
        <taxon>Bacteria</taxon>
        <taxon>Bacillati</taxon>
        <taxon>Actinomycetota</taxon>
        <taxon>Actinomycetes</taxon>
        <taxon>Micrococcales</taxon>
        <taxon>Dermabacteraceae</taxon>
        <taxon>Brachybacterium</taxon>
    </lineage>
</organism>
<dbReference type="PROSITE" id="PS00061">
    <property type="entry name" value="ADH_SHORT"/>
    <property type="match status" value="1"/>
</dbReference>
<dbReference type="Gene3D" id="3.40.50.720">
    <property type="entry name" value="NAD(P)-binding Rossmann-like Domain"/>
    <property type="match status" value="1"/>
</dbReference>
<feature type="domain" description="Ketoreductase" evidence="4">
    <location>
        <begin position="8"/>
        <end position="185"/>
    </location>
</feature>
<evidence type="ECO:0000313" key="5">
    <source>
        <dbReference type="EMBL" id="MFD1835190.1"/>
    </source>
</evidence>
<dbReference type="PANTHER" id="PTHR44196">
    <property type="entry name" value="DEHYDROGENASE/REDUCTASE SDR FAMILY MEMBER 7B"/>
    <property type="match status" value="1"/>
</dbReference>
<dbReference type="PANTHER" id="PTHR44196:SF1">
    <property type="entry name" value="DEHYDROGENASE_REDUCTASE SDR FAMILY MEMBER 7B"/>
    <property type="match status" value="1"/>
</dbReference>
<comment type="caution">
    <text evidence="5">The sequence shown here is derived from an EMBL/GenBank/DDBJ whole genome shotgun (WGS) entry which is preliminary data.</text>
</comment>
<evidence type="ECO:0000313" key="6">
    <source>
        <dbReference type="Proteomes" id="UP001597280"/>
    </source>
</evidence>
<gene>
    <name evidence="5" type="ORF">ACFSDA_08870</name>
</gene>
<name>A0ABW4PYE0_9MICO</name>
<dbReference type="Proteomes" id="UP001597280">
    <property type="component" value="Unassembled WGS sequence"/>
</dbReference>
<keyword evidence="2" id="KW-0560">Oxidoreductase</keyword>
<keyword evidence="6" id="KW-1185">Reference proteome</keyword>
<dbReference type="SUPFAM" id="SSF51735">
    <property type="entry name" value="NAD(P)-binding Rossmann-fold domains"/>
    <property type="match status" value="1"/>
</dbReference>
<reference evidence="6" key="1">
    <citation type="journal article" date="2019" name="Int. J. Syst. Evol. Microbiol.">
        <title>The Global Catalogue of Microorganisms (GCM) 10K type strain sequencing project: providing services to taxonomists for standard genome sequencing and annotation.</title>
        <authorList>
            <consortium name="The Broad Institute Genomics Platform"/>
            <consortium name="The Broad Institute Genome Sequencing Center for Infectious Disease"/>
            <person name="Wu L."/>
            <person name="Ma J."/>
        </authorList>
    </citation>
    <scope>NUCLEOTIDE SEQUENCE [LARGE SCALE GENOMIC DNA]</scope>
    <source>
        <strain evidence="6">JCM 11650</strain>
    </source>
</reference>
<accession>A0ABW4PYE0</accession>
<dbReference type="InterPro" id="IPR057326">
    <property type="entry name" value="KR_dom"/>
</dbReference>
<dbReference type="Pfam" id="PF00106">
    <property type="entry name" value="adh_short"/>
    <property type="match status" value="1"/>
</dbReference>
<dbReference type="PRINTS" id="PR00081">
    <property type="entry name" value="GDHRDH"/>
</dbReference>